<accession>A0A518GWM1</accession>
<dbReference type="OrthoDB" id="9805121at2"/>
<dbReference type="PANTHER" id="PTHR10579">
    <property type="entry name" value="CALCIUM-ACTIVATED CHLORIDE CHANNEL REGULATOR"/>
    <property type="match status" value="1"/>
</dbReference>
<feature type="domain" description="VWFA" evidence="1">
    <location>
        <begin position="226"/>
        <end position="400"/>
    </location>
</feature>
<dbReference type="AlphaFoldDB" id="A0A518GWM1"/>
<dbReference type="Proteomes" id="UP000317835">
    <property type="component" value="Chromosome"/>
</dbReference>
<dbReference type="PANTHER" id="PTHR10579:SF43">
    <property type="entry name" value="ZINC FINGER (C3HC4-TYPE RING FINGER) FAMILY PROTEIN"/>
    <property type="match status" value="1"/>
</dbReference>
<reference evidence="2 3" key="1">
    <citation type="submission" date="2019-02" db="EMBL/GenBank/DDBJ databases">
        <title>Deep-cultivation of Planctomycetes and their phenomic and genomic characterization uncovers novel biology.</title>
        <authorList>
            <person name="Wiegand S."/>
            <person name="Jogler M."/>
            <person name="Boedeker C."/>
            <person name="Pinto D."/>
            <person name="Vollmers J."/>
            <person name="Rivas-Marin E."/>
            <person name="Kohn T."/>
            <person name="Peeters S.H."/>
            <person name="Heuer A."/>
            <person name="Rast P."/>
            <person name="Oberbeckmann S."/>
            <person name="Bunk B."/>
            <person name="Jeske O."/>
            <person name="Meyerdierks A."/>
            <person name="Storesund J.E."/>
            <person name="Kallscheuer N."/>
            <person name="Luecker S."/>
            <person name="Lage O.M."/>
            <person name="Pohl T."/>
            <person name="Merkel B.J."/>
            <person name="Hornburger P."/>
            <person name="Mueller R.-W."/>
            <person name="Bruemmer F."/>
            <person name="Labrenz M."/>
            <person name="Spormann A.M."/>
            <person name="Op den Camp H."/>
            <person name="Overmann J."/>
            <person name="Amann R."/>
            <person name="Jetten M.S.M."/>
            <person name="Mascher T."/>
            <person name="Medema M.H."/>
            <person name="Devos D.P."/>
            <person name="Kaster A.-K."/>
            <person name="Ovreas L."/>
            <person name="Rohde M."/>
            <person name="Galperin M.Y."/>
            <person name="Jogler C."/>
        </authorList>
    </citation>
    <scope>NUCLEOTIDE SEQUENCE [LARGE SCALE GENOMIC DNA]</scope>
    <source>
        <strain evidence="2 3">ElP</strain>
    </source>
</reference>
<dbReference type="Gene3D" id="3.40.50.410">
    <property type="entry name" value="von Willebrand factor, type A domain"/>
    <property type="match status" value="1"/>
</dbReference>
<dbReference type="InterPro" id="IPR051266">
    <property type="entry name" value="CLCR"/>
</dbReference>
<dbReference type="InterPro" id="IPR002035">
    <property type="entry name" value="VWF_A"/>
</dbReference>
<name>A0A518GWM1_9BACT</name>
<dbReference type="PROSITE" id="PS50234">
    <property type="entry name" value="VWFA"/>
    <property type="match status" value="1"/>
</dbReference>
<organism evidence="2 3">
    <name type="scientific">Tautonia plasticadhaerens</name>
    <dbReference type="NCBI Taxonomy" id="2527974"/>
    <lineage>
        <taxon>Bacteria</taxon>
        <taxon>Pseudomonadati</taxon>
        <taxon>Planctomycetota</taxon>
        <taxon>Planctomycetia</taxon>
        <taxon>Isosphaerales</taxon>
        <taxon>Isosphaeraceae</taxon>
        <taxon>Tautonia</taxon>
    </lineage>
</organism>
<dbReference type="InterPro" id="IPR021908">
    <property type="entry name" value="YfbK_C"/>
</dbReference>
<dbReference type="InterPro" id="IPR022156">
    <property type="entry name" value="Uncharacterised_YfbK_N"/>
</dbReference>
<evidence type="ECO:0000313" key="2">
    <source>
        <dbReference type="EMBL" id="QDV32995.1"/>
    </source>
</evidence>
<dbReference type="SUPFAM" id="SSF53300">
    <property type="entry name" value="vWA-like"/>
    <property type="match status" value="1"/>
</dbReference>
<dbReference type="Pfam" id="PF12034">
    <property type="entry name" value="YfbK_C"/>
    <property type="match status" value="1"/>
</dbReference>
<protein>
    <submittedName>
        <fullName evidence="2">von Willebrand factor</fullName>
    </submittedName>
</protein>
<dbReference type="EMBL" id="CP036426">
    <property type="protein sequence ID" value="QDV32995.1"/>
    <property type="molecule type" value="Genomic_DNA"/>
</dbReference>
<dbReference type="KEGG" id="tpla:ElP_08370"/>
<gene>
    <name evidence="2" type="ORF">ElP_08370</name>
</gene>
<sequence>MPALGLMIGLLASGCAEQAGPPRAAQVTESEAESLAVVSADSSIEPTSEAAASSSPKAARAQFAFQQGVGEIMPGMAGGMGGMGMMGMAGDAQAGGMMGSGMMGMNGPVAPPEHNTESYARIDDNPFIRAAEEPLSTFSVDVDTASYANVRRFLASQRMLPPPDAVRIEELINYFVYDLQAPSEGDPHPFSVEVEVTRCPWDADHRLARIGVKGREVERDARATSNLVFLLDVSGSMDSPDKLPLLKRAMRLLVDELGENDRVAIVVYASSEGLALPSTPCDRKETILAALESLQAGGSTAGGAGIQLAYQVANENFIEGGINRVILCTDGDFNVGVSDEGQLTRMIEEKAKTGVFLSVLGFGTGNLQDSKMEALADRGNGNYAYIDSLAEAEKVLVEQMGGTLVTIAKDVKIQVDFNPAQVGAYRLIGYENRMLEARDFEDDAKDAGEIGAGHSVTALYELIPPAQLTEDLPAPSESRYISPPDPAAGHVASDELLTVNLRYKAPDGDDSTLVELPVVDAGLDYTDASPDFKFASAVAAFGMLLRGSPHVGDVSHDAVLELAQAGLEFDPGGYRAEFLELARTARDLSRENP</sequence>
<keyword evidence="3" id="KW-1185">Reference proteome</keyword>
<proteinExistence type="predicted"/>
<dbReference type="SMART" id="SM00327">
    <property type="entry name" value="VWA"/>
    <property type="match status" value="1"/>
</dbReference>
<evidence type="ECO:0000313" key="3">
    <source>
        <dbReference type="Proteomes" id="UP000317835"/>
    </source>
</evidence>
<dbReference type="InterPro" id="IPR036465">
    <property type="entry name" value="vWFA_dom_sf"/>
</dbReference>
<evidence type="ECO:0000259" key="1">
    <source>
        <dbReference type="PROSITE" id="PS50234"/>
    </source>
</evidence>
<dbReference type="Pfam" id="PF00092">
    <property type="entry name" value="VWA"/>
    <property type="match status" value="1"/>
</dbReference>
<dbReference type="CDD" id="cd01465">
    <property type="entry name" value="vWA_subgroup"/>
    <property type="match status" value="1"/>
</dbReference>
<dbReference type="Pfam" id="PF12450">
    <property type="entry name" value="vWF_A"/>
    <property type="match status" value="1"/>
</dbReference>